<evidence type="ECO:0000313" key="6">
    <source>
        <dbReference type="EMBL" id="KMS57714.1"/>
    </source>
</evidence>
<evidence type="ECO:0000256" key="3">
    <source>
        <dbReference type="ARBA" id="ARBA00023125"/>
    </source>
</evidence>
<evidence type="ECO:0000256" key="2">
    <source>
        <dbReference type="ARBA" id="ARBA00023015"/>
    </source>
</evidence>
<dbReference type="InterPro" id="IPR000551">
    <property type="entry name" value="MerR-type_HTH_dom"/>
</dbReference>
<dbReference type="Pfam" id="PF13411">
    <property type="entry name" value="MerR_1"/>
    <property type="match status" value="1"/>
</dbReference>
<reference evidence="6 7" key="1">
    <citation type="journal article" date="2015" name="G3 (Bethesda)">
        <title>Insights into Ongoing Evolution of the Hexachlorocyclohexane Catabolic Pathway from Comparative Genomics of Ten Sphingomonadaceae Strains.</title>
        <authorList>
            <person name="Pearce S.L."/>
            <person name="Oakeshott J.G."/>
            <person name="Pandey G."/>
        </authorList>
    </citation>
    <scope>NUCLEOTIDE SEQUENCE [LARGE SCALE GENOMIC DNA]</scope>
    <source>
        <strain evidence="6 7">LL01</strain>
    </source>
</reference>
<dbReference type="GO" id="GO:0003700">
    <property type="term" value="F:DNA-binding transcription factor activity"/>
    <property type="evidence" value="ECO:0007669"/>
    <property type="project" value="InterPro"/>
</dbReference>
<evidence type="ECO:0000259" key="5">
    <source>
        <dbReference type="PROSITE" id="PS50937"/>
    </source>
</evidence>
<evidence type="ECO:0000256" key="4">
    <source>
        <dbReference type="ARBA" id="ARBA00023163"/>
    </source>
</evidence>
<dbReference type="PANTHER" id="PTHR30204:SF69">
    <property type="entry name" value="MERR-FAMILY TRANSCRIPTIONAL REGULATOR"/>
    <property type="match status" value="1"/>
</dbReference>
<dbReference type="Gene3D" id="1.10.1660.10">
    <property type="match status" value="1"/>
</dbReference>
<dbReference type="EMBL" id="JACT01000001">
    <property type="protein sequence ID" value="KMS57714.1"/>
    <property type="molecule type" value="Genomic_DNA"/>
</dbReference>
<keyword evidence="7" id="KW-1185">Reference proteome</keyword>
<keyword evidence="4" id="KW-0804">Transcription</keyword>
<proteinExistence type="predicted"/>
<dbReference type="SMART" id="SM00422">
    <property type="entry name" value="HTH_MERR"/>
    <property type="match status" value="1"/>
</dbReference>
<accession>A0A0J7Y1N2</accession>
<evidence type="ECO:0000313" key="7">
    <source>
        <dbReference type="Proteomes" id="UP000052232"/>
    </source>
</evidence>
<organism evidence="6 7">
    <name type="scientific">Sphingobium cupriresistens LL01</name>
    <dbReference type="NCBI Taxonomy" id="1420583"/>
    <lineage>
        <taxon>Bacteria</taxon>
        <taxon>Pseudomonadati</taxon>
        <taxon>Pseudomonadota</taxon>
        <taxon>Alphaproteobacteria</taxon>
        <taxon>Sphingomonadales</taxon>
        <taxon>Sphingomonadaceae</taxon>
        <taxon>Sphingobium</taxon>
    </lineage>
</organism>
<dbReference type="AlphaFoldDB" id="A0A0J7Y1N2"/>
<name>A0A0J7Y1N2_9SPHN</name>
<sequence>MKMRELEDRTGVHRETIRVYLREGLIPEPARPRKTVADYGEEHVQAILAVRRLQRENRLTLAQIKAIIGGEGTEGRVEASAFDQLEQLVAHRVGVDGPPVMIASLLERYPHAAQDARTLATIGILDIIETEQGDALSITCAQLVRIWGDMRRAGFDQRLNYTPEILGFYRQAADFVGRWEAATFLARVDGHIAVDDAATMVEHALPLMLDFFGLLRQRAFFAHVDAIRAGAQTDRPDDMAMTLPPLP</sequence>
<protein>
    <submittedName>
        <fullName evidence="6">Cd(II)/Pb(II)-responsive transcriptional regulator</fullName>
    </submittedName>
</protein>
<dbReference type="InterPro" id="IPR009061">
    <property type="entry name" value="DNA-bd_dom_put_sf"/>
</dbReference>
<dbReference type="GO" id="GO:0003677">
    <property type="term" value="F:DNA binding"/>
    <property type="evidence" value="ECO:0007669"/>
    <property type="project" value="UniProtKB-KW"/>
</dbReference>
<dbReference type="STRING" id="1420583.V473_05750"/>
<comment type="caution">
    <text evidence="6">The sequence shown here is derived from an EMBL/GenBank/DDBJ whole genome shotgun (WGS) entry which is preliminary data.</text>
</comment>
<keyword evidence="2" id="KW-0805">Transcription regulation</keyword>
<feature type="domain" description="HTH merR-type" evidence="5">
    <location>
        <begin position="1"/>
        <end position="70"/>
    </location>
</feature>
<dbReference type="PANTHER" id="PTHR30204">
    <property type="entry name" value="REDOX-CYCLING DRUG-SENSING TRANSCRIPTIONAL ACTIVATOR SOXR"/>
    <property type="match status" value="1"/>
</dbReference>
<keyword evidence="3" id="KW-0238">DNA-binding</keyword>
<dbReference type="RefSeq" id="WP_066601339.1">
    <property type="nucleotide sequence ID" value="NZ_KQ130434.1"/>
</dbReference>
<evidence type="ECO:0000256" key="1">
    <source>
        <dbReference type="ARBA" id="ARBA00022491"/>
    </source>
</evidence>
<dbReference type="PATRIC" id="fig|1420583.3.peg.1158"/>
<keyword evidence="1" id="KW-0678">Repressor</keyword>
<dbReference type="Proteomes" id="UP000052232">
    <property type="component" value="Unassembled WGS sequence"/>
</dbReference>
<dbReference type="InterPro" id="IPR047057">
    <property type="entry name" value="MerR_fam"/>
</dbReference>
<gene>
    <name evidence="6" type="ORF">V473_05750</name>
</gene>
<dbReference type="SUPFAM" id="SSF46955">
    <property type="entry name" value="Putative DNA-binding domain"/>
    <property type="match status" value="1"/>
</dbReference>
<dbReference type="PROSITE" id="PS50937">
    <property type="entry name" value="HTH_MERR_2"/>
    <property type="match status" value="1"/>
</dbReference>